<accession>A0A1Y1Y1U2</accession>
<gene>
    <name evidence="2" type="ORF">BCR34DRAFT_581296</name>
</gene>
<dbReference type="STRING" id="1231657.A0A1Y1Y1U2"/>
<proteinExistence type="predicted"/>
<dbReference type="OrthoDB" id="2951834at2759"/>
<dbReference type="EMBL" id="MCFA01000424">
    <property type="protein sequence ID" value="ORX91980.1"/>
    <property type="molecule type" value="Genomic_DNA"/>
</dbReference>
<name>A0A1Y1Y1U2_9PLEO</name>
<evidence type="ECO:0008006" key="4">
    <source>
        <dbReference type="Google" id="ProtNLM"/>
    </source>
</evidence>
<keyword evidence="3" id="KW-1185">Reference proteome</keyword>
<protein>
    <recommendedName>
        <fullName evidence="4">F-box domain-containing protein</fullName>
    </recommendedName>
</protein>
<feature type="region of interest" description="Disordered" evidence="1">
    <location>
        <begin position="1"/>
        <end position="36"/>
    </location>
</feature>
<dbReference type="AlphaFoldDB" id="A0A1Y1Y1U2"/>
<dbReference type="Proteomes" id="UP000193144">
    <property type="component" value="Unassembled WGS sequence"/>
</dbReference>
<evidence type="ECO:0000313" key="2">
    <source>
        <dbReference type="EMBL" id="ORX91980.1"/>
    </source>
</evidence>
<reference evidence="2 3" key="1">
    <citation type="submission" date="2016-07" db="EMBL/GenBank/DDBJ databases">
        <title>Pervasive Adenine N6-methylation of Active Genes in Fungi.</title>
        <authorList>
            <consortium name="DOE Joint Genome Institute"/>
            <person name="Mondo S.J."/>
            <person name="Dannebaum R.O."/>
            <person name="Kuo R.C."/>
            <person name="Labutti K."/>
            <person name="Haridas S."/>
            <person name="Kuo A."/>
            <person name="Salamov A."/>
            <person name="Ahrendt S.R."/>
            <person name="Lipzen A."/>
            <person name="Sullivan W."/>
            <person name="Andreopoulos W.B."/>
            <person name="Clum A."/>
            <person name="Lindquist E."/>
            <person name="Daum C."/>
            <person name="Ramamoorthy G.K."/>
            <person name="Gryganskyi A."/>
            <person name="Culley D."/>
            <person name="Magnuson J.K."/>
            <person name="James T.Y."/>
            <person name="O'Malley M.A."/>
            <person name="Stajich J.E."/>
            <person name="Spatafora J.W."/>
            <person name="Visel A."/>
            <person name="Grigoriev I.V."/>
        </authorList>
    </citation>
    <scope>NUCLEOTIDE SEQUENCE [LARGE SCALE GENOMIC DNA]</scope>
    <source>
        <strain evidence="2 3">CBS 115471</strain>
    </source>
</reference>
<organism evidence="2 3">
    <name type="scientific">Clohesyomyces aquaticus</name>
    <dbReference type="NCBI Taxonomy" id="1231657"/>
    <lineage>
        <taxon>Eukaryota</taxon>
        <taxon>Fungi</taxon>
        <taxon>Dikarya</taxon>
        <taxon>Ascomycota</taxon>
        <taxon>Pezizomycotina</taxon>
        <taxon>Dothideomycetes</taxon>
        <taxon>Pleosporomycetidae</taxon>
        <taxon>Pleosporales</taxon>
        <taxon>Lindgomycetaceae</taxon>
        <taxon>Clohesyomyces</taxon>
    </lineage>
</organism>
<comment type="caution">
    <text evidence="2">The sequence shown here is derived from an EMBL/GenBank/DDBJ whole genome shotgun (WGS) entry which is preliminary data.</text>
</comment>
<evidence type="ECO:0000313" key="3">
    <source>
        <dbReference type="Proteomes" id="UP000193144"/>
    </source>
</evidence>
<evidence type="ECO:0000256" key="1">
    <source>
        <dbReference type="SAM" id="MobiDB-lite"/>
    </source>
</evidence>
<sequence length="280" mass="31298">MPAGSVSVLKMSLSTPHPSTSPSPDPLPESANPEDRPSLLRLPLEIRHLIYSNLTPLDPVSYPFPQSPITSISHRSPPRSLLLTNHQLSAEVRSYYYGVAVFRFLGMAGFSVISDDISPGSVSAVRNMRKVELMILWNLTKERLRADQSTWPYFMSRWLEDIVSFLRKEATELKVLIVSVRDVGVGGKWKKKKALLEALESLRGRVKFLVGEIVVVGGEEQEVRGRLGEYLKELNGDNPHVSHLPHLPQPQPPLSSPYNMAYRPVVESRSARKSAPQGCR</sequence>